<evidence type="ECO:0000313" key="4">
    <source>
        <dbReference type="Proteomes" id="UP000192660"/>
    </source>
</evidence>
<protein>
    <submittedName>
        <fullName evidence="3">Ni,Fe-hydrogenase III large subunit</fullName>
    </submittedName>
</protein>
<feature type="domain" description="NADH-quinone oxidoreductase subunit D" evidence="2">
    <location>
        <begin position="254"/>
        <end position="374"/>
    </location>
</feature>
<gene>
    <name evidence="3" type="ORF">SAMN00768000_0569</name>
</gene>
<dbReference type="Proteomes" id="UP000192660">
    <property type="component" value="Unassembled WGS sequence"/>
</dbReference>
<dbReference type="Gene3D" id="1.10.645.10">
    <property type="entry name" value="Cytochrome-c3 Hydrogenase, chain B"/>
    <property type="match status" value="1"/>
</dbReference>
<dbReference type="STRING" id="28034.BFX07_04390"/>
<accession>A0A1W1W9I1</accession>
<dbReference type="GO" id="GO:0016651">
    <property type="term" value="F:oxidoreductase activity, acting on NAD(P)H"/>
    <property type="evidence" value="ECO:0007669"/>
    <property type="project" value="InterPro"/>
</dbReference>
<dbReference type="InterPro" id="IPR052197">
    <property type="entry name" value="ComplexI_49kDa-like"/>
</dbReference>
<dbReference type="InterPro" id="IPR001135">
    <property type="entry name" value="NADH_Q_OxRdtase_suD"/>
</dbReference>
<dbReference type="RefSeq" id="WP_084660850.1">
    <property type="nucleotide sequence ID" value="NZ_FWWY01000001.1"/>
</dbReference>
<dbReference type="SUPFAM" id="SSF56762">
    <property type="entry name" value="HydB/Nqo4-like"/>
    <property type="match status" value="1"/>
</dbReference>
<dbReference type="PANTHER" id="PTHR43485:SF1">
    <property type="entry name" value="FORMATE HYDROGENLYASE SUBUNIT 5-RELATED"/>
    <property type="match status" value="1"/>
</dbReference>
<dbReference type="OrthoDB" id="9801496at2"/>
<dbReference type="InterPro" id="IPR029014">
    <property type="entry name" value="NiFe-Hase_large"/>
</dbReference>
<sequence>MEQIWGEQEAVRWLDQILQRRRDGTLLVLLTPGPDGILWGIGRHPGSKEYEWWGLSHPREVPRPSTAGIGEWIHLQEDISRDTPSSITWVPPSHPERVVRGKGIFTYPLGPVHGDVSESLRYDLAVMGDEIVHLTLKHGYKRRHITTLCRGKTVPQALELIERMTATSSFAHQWAFMMAVENAQGKIVDEGTKIYRSVALEMERLASHLGDLALLASSTGLPVAQMDYLHLKEQILRWNYKLFGDRYLRGALVKNALNQVADEASASIIAVGEQAQAITDSLFHTPSFLDRLVGAGTISEQTVQFIAPVGPVGRASGLKVDVRSLWDYGVYDEISFAIPSSDKRDAYARFLVKSREITASVNIIRRLLPVAPRHSHVSTVFEEGPSQGPGIGMVEAPRGMLAYALWLDGSGEIIRHVAVATPSARNWYVVPPAMANGNILQDFPIIDASFLLSVAGWDQ</sequence>
<dbReference type="GO" id="GO:0051287">
    <property type="term" value="F:NAD binding"/>
    <property type="evidence" value="ECO:0007669"/>
    <property type="project" value="InterPro"/>
</dbReference>
<keyword evidence="4" id="KW-1185">Reference proteome</keyword>
<dbReference type="GO" id="GO:0048038">
    <property type="term" value="F:quinone binding"/>
    <property type="evidence" value="ECO:0007669"/>
    <property type="project" value="InterPro"/>
</dbReference>
<reference evidence="4" key="1">
    <citation type="submission" date="2017-04" db="EMBL/GenBank/DDBJ databases">
        <authorList>
            <person name="Varghese N."/>
            <person name="Submissions S."/>
        </authorList>
    </citation>
    <scope>NUCLEOTIDE SEQUENCE [LARGE SCALE GENOMIC DNA]</scope>
    <source>
        <strain evidence="4">DSM 9293</strain>
    </source>
</reference>
<proteinExistence type="predicted"/>
<evidence type="ECO:0000259" key="2">
    <source>
        <dbReference type="Pfam" id="PF00346"/>
    </source>
</evidence>
<keyword evidence="1" id="KW-0560">Oxidoreductase</keyword>
<evidence type="ECO:0000313" key="3">
    <source>
        <dbReference type="EMBL" id="SMC02393.1"/>
    </source>
</evidence>
<dbReference type="Pfam" id="PF00346">
    <property type="entry name" value="Complex1_49kDa"/>
    <property type="match status" value="1"/>
</dbReference>
<dbReference type="PANTHER" id="PTHR43485">
    <property type="entry name" value="HYDROGENASE-4 COMPONENT G"/>
    <property type="match status" value="1"/>
</dbReference>
<evidence type="ECO:0000256" key="1">
    <source>
        <dbReference type="ARBA" id="ARBA00023002"/>
    </source>
</evidence>
<name>A0A1W1W9I1_SULTA</name>
<dbReference type="AlphaFoldDB" id="A0A1W1W9I1"/>
<organism evidence="3 4">
    <name type="scientific">Sulfobacillus thermosulfidooxidans (strain DSM 9293 / VKM B-1269 / AT-1)</name>
    <dbReference type="NCBI Taxonomy" id="929705"/>
    <lineage>
        <taxon>Bacteria</taxon>
        <taxon>Bacillati</taxon>
        <taxon>Bacillota</taxon>
        <taxon>Clostridia</taxon>
        <taxon>Eubacteriales</taxon>
        <taxon>Clostridiales Family XVII. Incertae Sedis</taxon>
        <taxon>Sulfobacillus</taxon>
    </lineage>
</organism>
<dbReference type="EMBL" id="FWWY01000001">
    <property type="protein sequence ID" value="SMC02393.1"/>
    <property type="molecule type" value="Genomic_DNA"/>
</dbReference>